<keyword evidence="8" id="KW-1185">Reference proteome</keyword>
<evidence type="ECO:0000256" key="1">
    <source>
        <dbReference type="ARBA" id="ARBA00005422"/>
    </source>
</evidence>
<evidence type="ECO:0000256" key="2">
    <source>
        <dbReference type="ARBA" id="ARBA00022845"/>
    </source>
</evidence>
<dbReference type="InterPro" id="IPR005872">
    <property type="entry name" value="SUI1_arc_bac"/>
</dbReference>
<comment type="similarity">
    <text evidence="1">Belongs to the SUI1 family.</text>
</comment>
<dbReference type="GO" id="GO:0006417">
    <property type="term" value="P:regulation of translation"/>
    <property type="evidence" value="ECO:0007669"/>
    <property type="project" value="UniProtKB-KW"/>
</dbReference>
<dbReference type="GO" id="GO:0001731">
    <property type="term" value="P:formation of translation preinitiation complex"/>
    <property type="evidence" value="ECO:0007669"/>
    <property type="project" value="TreeGrafter"/>
</dbReference>
<dbReference type="InterPro" id="IPR036877">
    <property type="entry name" value="SUI1_dom_sf"/>
</dbReference>
<reference evidence="6 9" key="2">
    <citation type="submission" date="2016-11" db="EMBL/GenBank/DDBJ databases">
        <title>Genomic analysis of Caldithrix abyssi and proposal of a novel bacterial phylum Caldithrichaeota.</title>
        <authorList>
            <person name="Kublanov I."/>
            <person name="Sigalova O."/>
            <person name="Gavrilov S."/>
            <person name="Lebedinsky A."/>
            <person name="Ivanova N."/>
            <person name="Daum C."/>
            <person name="Reddy T."/>
            <person name="Klenk H.P."/>
            <person name="Goker M."/>
            <person name="Reva O."/>
            <person name="Miroshnichenko M."/>
            <person name="Kyprides N."/>
            <person name="Woyke T."/>
            <person name="Gelfand M."/>
        </authorList>
    </citation>
    <scope>NUCLEOTIDE SEQUENCE [LARGE SCALE GENOMIC DNA]</scope>
    <source>
        <strain evidence="6 9">LF13</strain>
    </source>
</reference>
<evidence type="ECO:0000313" key="8">
    <source>
        <dbReference type="Proteomes" id="UP000004671"/>
    </source>
</evidence>
<dbReference type="HOGENOM" id="CLU_082805_4_0_0"/>
<dbReference type="PANTHER" id="PTHR12789:SF0">
    <property type="entry name" value="DENSITY-REGULATED PROTEIN"/>
    <property type="match status" value="1"/>
</dbReference>
<accession>H1XNR7</accession>
<dbReference type="PROSITE" id="PS50296">
    <property type="entry name" value="SUI1"/>
    <property type="match status" value="1"/>
</dbReference>
<dbReference type="AlphaFoldDB" id="H1XNR7"/>
<evidence type="ECO:0000259" key="5">
    <source>
        <dbReference type="PROSITE" id="PS50296"/>
    </source>
</evidence>
<evidence type="ECO:0000313" key="9">
    <source>
        <dbReference type="Proteomes" id="UP000183868"/>
    </source>
</evidence>
<feature type="compositionally biased region" description="Polar residues" evidence="4">
    <location>
        <begin position="14"/>
        <end position="31"/>
    </location>
</feature>
<dbReference type="GO" id="GO:0003743">
    <property type="term" value="F:translation initiation factor activity"/>
    <property type="evidence" value="ECO:0007669"/>
    <property type="project" value="UniProtKB-KW"/>
</dbReference>
<gene>
    <name evidence="6" type="ORF">Cabys_3004</name>
    <name evidence="7" type="ORF">Calab_0208</name>
</gene>
<dbReference type="FunCoup" id="H1XNR7">
    <property type="interactions" value="114"/>
</dbReference>
<dbReference type="STRING" id="880073.Cabys_3004"/>
<name>H1XNR7_CALAY</name>
<sequence>MAKNKSKLVYSTAPDWQNRPQEQDNEAPQKQGTVYLQRVTKGRGGKTVTLVKGLAGDLKRWKKELQQVCGAGGTVKESTVEIQGDHRQKIAEYLKQKGMKSKMAGG</sequence>
<dbReference type="PaxDb" id="880073-Calab_0208"/>
<dbReference type="SUPFAM" id="SSF55159">
    <property type="entry name" value="eIF1-like"/>
    <property type="match status" value="1"/>
</dbReference>
<dbReference type="RefSeq" id="WP_006926749.1">
    <property type="nucleotide sequence ID" value="NZ_CM001402.1"/>
</dbReference>
<evidence type="ECO:0000256" key="4">
    <source>
        <dbReference type="SAM" id="MobiDB-lite"/>
    </source>
</evidence>
<dbReference type="PANTHER" id="PTHR12789">
    <property type="entry name" value="DENSITY-REGULATED PROTEIN HOMOLOG"/>
    <property type="match status" value="1"/>
</dbReference>
<feature type="domain" description="SUI1" evidence="5">
    <location>
        <begin position="35"/>
        <end position="98"/>
    </location>
</feature>
<evidence type="ECO:0000313" key="6">
    <source>
        <dbReference type="EMBL" id="APF19752.1"/>
    </source>
</evidence>
<dbReference type="Proteomes" id="UP000004671">
    <property type="component" value="Chromosome"/>
</dbReference>
<dbReference type="InParanoid" id="H1XNR7"/>
<dbReference type="GO" id="GO:0002188">
    <property type="term" value="P:translation reinitiation"/>
    <property type="evidence" value="ECO:0007669"/>
    <property type="project" value="TreeGrafter"/>
</dbReference>
<evidence type="ECO:0000313" key="7">
    <source>
        <dbReference type="EMBL" id="EHO39857.1"/>
    </source>
</evidence>
<keyword evidence="2" id="KW-0810">Translation regulation</keyword>
<dbReference type="InterPro" id="IPR001950">
    <property type="entry name" value="SUI1"/>
</dbReference>
<proteinExistence type="inferred from homology"/>
<dbReference type="eggNOG" id="COG0023">
    <property type="taxonomic scope" value="Bacteria"/>
</dbReference>
<dbReference type="Pfam" id="PF01253">
    <property type="entry name" value="SUI1"/>
    <property type="match status" value="1"/>
</dbReference>
<keyword evidence="7" id="KW-0396">Initiation factor</keyword>
<dbReference type="InterPro" id="IPR050318">
    <property type="entry name" value="DENR/SUI1_TIF"/>
</dbReference>
<protein>
    <submittedName>
        <fullName evidence="6">Translation initiation factor 1 (eIF-1/SUI1)</fullName>
    </submittedName>
    <submittedName>
        <fullName evidence="7">Translation initiation factor SUI1</fullName>
    </submittedName>
</protein>
<dbReference type="Gene3D" id="3.30.780.10">
    <property type="entry name" value="SUI1-like domain"/>
    <property type="match status" value="1"/>
</dbReference>
<organism evidence="7 8">
    <name type="scientific">Caldithrix abyssi DSM 13497</name>
    <dbReference type="NCBI Taxonomy" id="880073"/>
    <lineage>
        <taxon>Bacteria</taxon>
        <taxon>Pseudomonadati</taxon>
        <taxon>Calditrichota</taxon>
        <taxon>Calditrichia</taxon>
        <taxon>Calditrichales</taxon>
        <taxon>Calditrichaceae</taxon>
        <taxon>Caldithrix</taxon>
    </lineage>
</organism>
<dbReference type="PIRSF" id="PIRSF037511">
    <property type="entry name" value="Transl_init_SUI1_pro"/>
    <property type="match status" value="1"/>
</dbReference>
<dbReference type="GO" id="GO:0003729">
    <property type="term" value="F:mRNA binding"/>
    <property type="evidence" value="ECO:0007669"/>
    <property type="project" value="TreeGrafter"/>
</dbReference>
<dbReference type="EMBL" id="CM001402">
    <property type="protein sequence ID" value="EHO39857.1"/>
    <property type="molecule type" value="Genomic_DNA"/>
</dbReference>
<reference evidence="7 8" key="1">
    <citation type="submission" date="2011-09" db="EMBL/GenBank/DDBJ databases">
        <title>The permanent draft genome of Caldithrix abyssi DSM 13497.</title>
        <authorList>
            <consortium name="US DOE Joint Genome Institute (JGI-PGF)"/>
            <person name="Lucas S."/>
            <person name="Han J."/>
            <person name="Lapidus A."/>
            <person name="Bruce D."/>
            <person name="Goodwin L."/>
            <person name="Pitluck S."/>
            <person name="Peters L."/>
            <person name="Kyrpides N."/>
            <person name="Mavromatis K."/>
            <person name="Ivanova N."/>
            <person name="Mikhailova N."/>
            <person name="Chertkov O."/>
            <person name="Detter J.C."/>
            <person name="Tapia R."/>
            <person name="Han C."/>
            <person name="Land M."/>
            <person name="Hauser L."/>
            <person name="Markowitz V."/>
            <person name="Cheng J.-F."/>
            <person name="Hugenholtz P."/>
            <person name="Woyke T."/>
            <person name="Wu D."/>
            <person name="Spring S."/>
            <person name="Brambilla E."/>
            <person name="Klenk H.-P."/>
            <person name="Eisen J.A."/>
        </authorList>
    </citation>
    <scope>NUCLEOTIDE SEQUENCE [LARGE SCALE GENOMIC DNA]</scope>
    <source>
        <strain evidence="7 8">DSM 13497</strain>
    </source>
</reference>
<dbReference type="Proteomes" id="UP000183868">
    <property type="component" value="Chromosome"/>
</dbReference>
<dbReference type="EMBL" id="CP018099">
    <property type="protein sequence ID" value="APF19752.1"/>
    <property type="molecule type" value="Genomic_DNA"/>
</dbReference>
<dbReference type="KEGG" id="caby:Cabys_3004"/>
<dbReference type="CDD" id="cd11567">
    <property type="entry name" value="YciH_like"/>
    <property type="match status" value="1"/>
</dbReference>
<evidence type="ECO:0000256" key="3">
    <source>
        <dbReference type="ARBA" id="ARBA00022917"/>
    </source>
</evidence>
<keyword evidence="3" id="KW-0648">Protein biosynthesis</keyword>
<dbReference type="OrthoDB" id="9792915at2"/>
<feature type="region of interest" description="Disordered" evidence="4">
    <location>
        <begin position="1"/>
        <end position="31"/>
    </location>
</feature>